<dbReference type="RefSeq" id="WP_237261007.1">
    <property type="nucleotide sequence ID" value="NZ_AP024202.1"/>
</dbReference>
<proteinExistence type="predicted"/>
<keyword evidence="2" id="KW-1185">Reference proteome</keyword>
<gene>
    <name evidence="1" type="ORF">THMIRHAM_14800</name>
</gene>
<evidence type="ECO:0000313" key="2">
    <source>
        <dbReference type="Proteomes" id="UP001054820"/>
    </source>
</evidence>
<sequence>MRYFRNNKNRKVFAIPAQQEFLIHIDWIEISQMEYESLSDGATFEKVDDRKVYELTPERINQINDRLLEIDIESIRPLRAITCNSGGLLDHQKLNALNDERKALLIELQNKNQR</sequence>
<protein>
    <submittedName>
        <fullName evidence="1">Uncharacterized protein</fullName>
    </submittedName>
</protein>
<dbReference type="EMBL" id="AP024202">
    <property type="protein sequence ID" value="BCN93695.1"/>
    <property type="molecule type" value="Genomic_DNA"/>
</dbReference>
<evidence type="ECO:0000313" key="1">
    <source>
        <dbReference type="EMBL" id="BCN93695.1"/>
    </source>
</evidence>
<dbReference type="Proteomes" id="UP001054820">
    <property type="component" value="Chromosome"/>
</dbReference>
<organism evidence="1 2">
    <name type="scientific">Thiomicrorhabdus immobilis</name>
    <dbReference type="NCBI Taxonomy" id="2791037"/>
    <lineage>
        <taxon>Bacteria</taxon>
        <taxon>Pseudomonadati</taxon>
        <taxon>Pseudomonadota</taxon>
        <taxon>Gammaproteobacteria</taxon>
        <taxon>Thiotrichales</taxon>
        <taxon>Piscirickettsiaceae</taxon>
        <taxon>Thiomicrorhabdus</taxon>
    </lineage>
</organism>
<accession>A0ABM7ME71</accession>
<name>A0ABM7ME71_9GAMM</name>
<reference evidence="1" key="1">
    <citation type="journal article" date="2022" name="Arch. Microbiol.">
        <title>Thiomicrorhabdus immobilis sp. nov., a mesophilic sulfur-oxidizing bacterium isolated from sediment of a brackish lake in northern Japan.</title>
        <authorList>
            <person name="Kojima H."/>
            <person name="Mochizuki J."/>
            <person name="Kanda M."/>
            <person name="Watanabe T."/>
            <person name="Fukui M."/>
        </authorList>
    </citation>
    <scope>NUCLEOTIDE SEQUENCE</scope>
    <source>
        <strain evidence="1">Am19</strain>
    </source>
</reference>